<protein>
    <submittedName>
        <fullName evidence="2">Unannotated protein</fullName>
    </submittedName>
</protein>
<organism evidence="2">
    <name type="scientific">freshwater metagenome</name>
    <dbReference type="NCBI Taxonomy" id="449393"/>
    <lineage>
        <taxon>unclassified sequences</taxon>
        <taxon>metagenomes</taxon>
        <taxon>ecological metagenomes</taxon>
    </lineage>
</organism>
<proteinExistence type="predicted"/>
<evidence type="ECO:0000313" key="2">
    <source>
        <dbReference type="EMBL" id="CAB4576917.1"/>
    </source>
</evidence>
<dbReference type="Gene3D" id="1.10.490.50">
    <property type="entry name" value="Antibiotic binding domain of TipA-like multidrug resistance regulators"/>
    <property type="match status" value="1"/>
</dbReference>
<reference evidence="2" key="1">
    <citation type="submission" date="2020-05" db="EMBL/GenBank/DDBJ databases">
        <authorList>
            <person name="Chiriac C."/>
            <person name="Salcher M."/>
            <person name="Ghai R."/>
            <person name="Kavagutti S V."/>
        </authorList>
    </citation>
    <scope>NUCLEOTIDE SEQUENCE</scope>
</reference>
<dbReference type="SUPFAM" id="SSF89082">
    <property type="entry name" value="Antibiotic binding domain of TipA-like multidrug resistance regulators"/>
    <property type="match status" value="1"/>
</dbReference>
<evidence type="ECO:0000259" key="1">
    <source>
        <dbReference type="Pfam" id="PF07739"/>
    </source>
</evidence>
<sequence>MQSNYHSSQYQNNYTKEQNQQFTEQFSLITARFQELMLQGLPPTSEEAQAAVKAQYEFTTQFWQPNKEAFKSLAMTYILPTEYSKFYQKLGDGLGQYVYEAICYWSDNNLN</sequence>
<dbReference type="EMBL" id="CAEZTT010000062">
    <property type="protein sequence ID" value="CAB4576917.1"/>
    <property type="molecule type" value="Genomic_DNA"/>
</dbReference>
<dbReference type="InterPro" id="IPR036244">
    <property type="entry name" value="TipA-like_antibiotic-bd"/>
</dbReference>
<dbReference type="AlphaFoldDB" id="A0A6J6ELD3"/>
<dbReference type="InterPro" id="IPR012925">
    <property type="entry name" value="TipAS_dom"/>
</dbReference>
<name>A0A6J6ELD3_9ZZZZ</name>
<accession>A0A6J6ELD3</accession>
<dbReference type="Pfam" id="PF07739">
    <property type="entry name" value="TipAS"/>
    <property type="match status" value="1"/>
</dbReference>
<feature type="domain" description="TipAS antibiotic-recognition" evidence="1">
    <location>
        <begin position="7"/>
        <end position="104"/>
    </location>
</feature>
<gene>
    <name evidence="2" type="ORF">UFOPK1726_00629</name>
</gene>